<dbReference type="NCBIfam" id="TIGR00879">
    <property type="entry name" value="SP"/>
    <property type="match status" value="1"/>
</dbReference>
<dbReference type="InterPro" id="IPR050360">
    <property type="entry name" value="MFS_Sugar_Transporters"/>
</dbReference>
<dbReference type="AlphaFoldDB" id="A0A139I7D7"/>
<dbReference type="PANTHER" id="PTHR48022">
    <property type="entry name" value="PLASTIDIC GLUCOSE TRANSPORTER 4"/>
    <property type="match status" value="1"/>
</dbReference>
<dbReference type="CDD" id="cd17356">
    <property type="entry name" value="MFS_HXT"/>
    <property type="match status" value="1"/>
</dbReference>
<dbReference type="PROSITE" id="PS00216">
    <property type="entry name" value="SUGAR_TRANSPORT_1"/>
    <property type="match status" value="2"/>
</dbReference>
<evidence type="ECO:0000256" key="8">
    <source>
        <dbReference type="SAM" id="MobiDB-lite"/>
    </source>
</evidence>
<evidence type="ECO:0000256" key="6">
    <source>
        <dbReference type="ARBA" id="ARBA00023136"/>
    </source>
</evidence>
<dbReference type="SUPFAM" id="SSF103473">
    <property type="entry name" value="MFS general substrate transporter"/>
    <property type="match status" value="1"/>
</dbReference>
<keyword evidence="12" id="KW-1185">Reference proteome</keyword>
<feature type="transmembrane region" description="Helical" evidence="9">
    <location>
        <begin position="487"/>
        <end position="505"/>
    </location>
</feature>
<feature type="transmembrane region" description="Helical" evidence="9">
    <location>
        <begin position="456"/>
        <end position="475"/>
    </location>
</feature>
<dbReference type="Pfam" id="PF00083">
    <property type="entry name" value="Sugar_tr"/>
    <property type="match status" value="1"/>
</dbReference>
<keyword evidence="6 9" id="KW-0472">Membrane</keyword>
<feature type="transmembrane region" description="Helical" evidence="9">
    <location>
        <begin position="129"/>
        <end position="147"/>
    </location>
</feature>
<evidence type="ECO:0000256" key="7">
    <source>
        <dbReference type="RuleBase" id="RU003346"/>
    </source>
</evidence>
<comment type="similarity">
    <text evidence="2 7">Belongs to the major facilitator superfamily. Sugar transporter (TC 2.A.1.1) family.</text>
</comment>
<name>A0A139I7D7_9PEZI</name>
<evidence type="ECO:0000256" key="4">
    <source>
        <dbReference type="ARBA" id="ARBA00022692"/>
    </source>
</evidence>
<feature type="compositionally biased region" description="Basic and acidic residues" evidence="8">
    <location>
        <begin position="557"/>
        <end position="568"/>
    </location>
</feature>
<keyword evidence="5 9" id="KW-1133">Transmembrane helix</keyword>
<evidence type="ECO:0000256" key="5">
    <source>
        <dbReference type="ARBA" id="ARBA00022989"/>
    </source>
</evidence>
<dbReference type="PROSITE" id="PS00217">
    <property type="entry name" value="SUGAR_TRANSPORT_2"/>
    <property type="match status" value="1"/>
</dbReference>
<proteinExistence type="inferred from homology"/>
<dbReference type="PROSITE" id="PS50850">
    <property type="entry name" value="MFS"/>
    <property type="match status" value="1"/>
</dbReference>
<dbReference type="InterPro" id="IPR003663">
    <property type="entry name" value="Sugar/inositol_transpt"/>
</dbReference>
<protein>
    <recommendedName>
        <fullName evidence="10">Major facilitator superfamily (MFS) profile domain-containing protein</fullName>
    </recommendedName>
</protein>
<feature type="transmembrane region" description="Helical" evidence="9">
    <location>
        <begin position="416"/>
        <end position="436"/>
    </location>
</feature>
<keyword evidence="4 9" id="KW-0812">Transmembrane</keyword>
<comment type="caution">
    <text evidence="11">The sequence shown here is derived from an EMBL/GenBank/DDBJ whole genome shotgun (WGS) entry which is preliminary data.</text>
</comment>
<dbReference type="FunFam" id="1.20.1250.20:FF:000026">
    <property type="entry name" value="MFS quinate transporter QutD"/>
    <property type="match status" value="1"/>
</dbReference>
<sequence length="577" mass="63725">MSLSSFWKCTSTAFKFWKPGREAKIGRYLSIRTQEHTGEGSGVTVGNVYVIAAVSIIGGGLFGFDISSMSAIIAGKGYLCYFNQGGTDECLGPDSSVQGGITASMAGGSWLASLVSGFISDAYGRKTSIMIGAVIWVIGCIIVAASQNIPMLIVGRIINGFCVGICSAQVPVYISEIAPPTKRGRLVGAQQWAITWGILIMFYISYGCSFINGPSAFRIPWALQMIPAILLFFGMMFLPESPRWLASKDRWEQCEQVLILTHGKGDPNSPWVAREFAEIKEWLEIERRSKQVSYMELFSPRYINRTHIGLFTQIWSQLTGMNVMMYYITYVFAMAGLTGNTLLVSSSIQYVINVVMTVPALIWIDRVGRRPTLLIGSTLMATWLFANAGILATYGTYPGPNGVGNIKEASTEVKGAASKAVIACSYLFVASYAPTWGPVSWIYPPELYPNHLRGKAVALSTSGNWAFNFALGYFVPPAFISIRWKTYLIFAIFCVAMTIHVFFLFPETAGKPLEEVTEMFEDPNGIPYLGTPAWKTRSQTRHTERLEQGEALEKKVVEDEFSPERHESVAIQKQQDV</sequence>
<feature type="transmembrane region" description="Helical" evidence="9">
    <location>
        <begin position="372"/>
        <end position="395"/>
    </location>
</feature>
<evidence type="ECO:0000313" key="12">
    <source>
        <dbReference type="Proteomes" id="UP000073492"/>
    </source>
</evidence>
<feature type="transmembrane region" description="Helical" evidence="9">
    <location>
        <begin position="153"/>
        <end position="174"/>
    </location>
</feature>
<dbReference type="Gene3D" id="1.20.1250.20">
    <property type="entry name" value="MFS general substrate transporter like domains"/>
    <property type="match status" value="1"/>
</dbReference>
<feature type="transmembrane region" description="Helical" evidence="9">
    <location>
        <begin position="218"/>
        <end position="238"/>
    </location>
</feature>
<feature type="region of interest" description="Disordered" evidence="8">
    <location>
        <begin position="557"/>
        <end position="577"/>
    </location>
</feature>
<evidence type="ECO:0000256" key="2">
    <source>
        <dbReference type="ARBA" id="ARBA00010992"/>
    </source>
</evidence>
<dbReference type="Proteomes" id="UP000073492">
    <property type="component" value="Unassembled WGS sequence"/>
</dbReference>
<dbReference type="InterPro" id="IPR020846">
    <property type="entry name" value="MFS_dom"/>
</dbReference>
<dbReference type="PRINTS" id="PR00171">
    <property type="entry name" value="SUGRTRNSPORT"/>
</dbReference>
<dbReference type="InterPro" id="IPR005829">
    <property type="entry name" value="Sugar_transporter_CS"/>
</dbReference>
<accession>A0A139I7D7</accession>
<evidence type="ECO:0000256" key="9">
    <source>
        <dbReference type="SAM" id="Phobius"/>
    </source>
</evidence>
<dbReference type="EMBL" id="LFZO01000249">
    <property type="protein sequence ID" value="KXT10628.1"/>
    <property type="molecule type" value="Genomic_DNA"/>
</dbReference>
<comment type="subcellular location">
    <subcellularLocation>
        <location evidence="1">Membrane</location>
        <topology evidence="1">Multi-pass membrane protein</topology>
    </subcellularLocation>
</comment>
<feature type="transmembrane region" description="Helical" evidence="9">
    <location>
        <begin position="186"/>
        <end position="206"/>
    </location>
</feature>
<dbReference type="GO" id="GO:0005351">
    <property type="term" value="F:carbohydrate:proton symporter activity"/>
    <property type="evidence" value="ECO:0007669"/>
    <property type="project" value="TreeGrafter"/>
</dbReference>
<reference evidence="11 12" key="1">
    <citation type="submission" date="2015-07" db="EMBL/GenBank/DDBJ databases">
        <title>Comparative genomics of the Sigatoka disease complex on banana suggests a link between parallel evolutionary changes in Pseudocercospora fijiensis and Pseudocercospora eumusae and increased virulence on the banana host.</title>
        <authorList>
            <person name="Chang T.-C."/>
            <person name="Salvucci A."/>
            <person name="Crous P.W."/>
            <person name="Stergiopoulos I."/>
        </authorList>
    </citation>
    <scope>NUCLEOTIDE SEQUENCE [LARGE SCALE GENOMIC DNA]</scope>
    <source>
        <strain evidence="11 12">CBS 116634</strain>
    </source>
</reference>
<feature type="transmembrane region" description="Helical" evidence="9">
    <location>
        <begin position="48"/>
        <end position="66"/>
    </location>
</feature>
<feature type="domain" description="Major facilitator superfamily (MFS) profile" evidence="10">
    <location>
        <begin position="51"/>
        <end position="509"/>
    </location>
</feature>
<evidence type="ECO:0000256" key="1">
    <source>
        <dbReference type="ARBA" id="ARBA00004141"/>
    </source>
</evidence>
<dbReference type="OrthoDB" id="4142200at2759"/>
<dbReference type="PANTHER" id="PTHR48022:SF7">
    <property type="entry name" value="MAJOR FACILITATOR SUPERFAMILY (MFS) PROFILE DOMAIN-CONTAINING PROTEIN-RELATED"/>
    <property type="match status" value="1"/>
</dbReference>
<evidence type="ECO:0000256" key="3">
    <source>
        <dbReference type="ARBA" id="ARBA00022448"/>
    </source>
</evidence>
<dbReference type="InterPro" id="IPR036259">
    <property type="entry name" value="MFS_trans_sf"/>
</dbReference>
<keyword evidence="3 7" id="KW-0813">Transport</keyword>
<evidence type="ECO:0000313" key="11">
    <source>
        <dbReference type="EMBL" id="KXT10628.1"/>
    </source>
</evidence>
<gene>
    <name evidence="11" type="ORF">AC579_6620</name>
</gene>
<evidence type="ECO:0000259" key="10">
    <source>
        <dbReference type="PROSITE" id="PS50850"/>
    </source>
</evidence>
<dbReference type="InterPro" id="IPR005828">
    <property type="entry name" value="MFS_sugar_transport-like"/>
</dbReference>
<dbReference type="GO" id="GO:0016020">
    <property type="term" value="C:membrane"/>
    <property type="evidence" value="ECO:0007669"/>
    <property type="project" value="UniProtKB-SubCell"/>
</dbReference>
<organism evidence="11 12">
    <name type="scientific">Pseudocercospora musae</name>
    <dbReference type="NCBI Taxonomy" id="113226"/>
    <lineage>
        <taxon>Eukaryota</taxon>
        <taxon>Fungi</taxon>
        <taxon>Dikarya</taxon>
        <taxon>Ascomycota</taxon>
        <taxon>Pezizomycotina</taxon>
        <taxon>Dothideomycetes</taxon>
        <taxon>Dothideomycetidae</taxon>
        <taxon>Mycosphaerellales</taxon>
        <taxon>Mycosphaerellaceae</taxon>
        <taxon>Pseudocercospora</taxon>
    </lineage>
</organism>